<dbReference type="RefSeq" id="WP_306825040.1">
    <property type="nucleotide sequence ID" value="NZ_JAUSQM010000001.1"/>
</dbReference>
<dbReference type="EMBL" id="JAUSQM010000001">
    <property type="protein sequence ID" value="MDP9822070.1"/>
    <property type="molecule type" value="Genomic_DNA"/>
</dbReference>
<gene>
    <name evidence="6" type="ORF">J2S59_001879</name>
</gene>
<dbReference type="PANTHER" id="PTHR24421:SF59">
    <property type="entry name" value="OXYGEN SENSOR HISTIDINE KINASE NREB"/>
    <property type="match status" value="1"/>
</dbReference>
<sequence>MQHNDRVELWAGASMLVVCLLIGGVEASSVLAHATGGYFAGWLLTFVVFVVGLLLAAVMVGRSREPAQRLLLVAPPVGAAAVLVLLSPSRGGMVAILVVVSTAICAYHLGVRGLTVVIVGNSAVIAAAAAGLGPLVGHPARTSEVVLVAVLYALLQAGSAAAVWSQQRVEAALEEVSAAHVALRSTSALLAESSQAQERLRIARDLHDVLGHQLAALALELEIASHRVEGAAEEHVLRARGLAKELLGDVRAVVGNERHRSFDLASALVGIVTEVPRPQVHLDVDPDVDLDDDRAAALVRIVQEVTTNAIRHSAAAHLWIRLGGDGRRVCLEAWDDGVGVPRGVIVPGNGLRGLTERVAEIGGTVELDGTSGFRVRVELPARQATPA</sequence>
<keyword evidence="2 6" id="KW-0418">Kinase</keyword>
<keyword evidence="3" id="KW-0902">Two-component regulatory system</keyword>
<feature type="transmembrane region" description="Helical" evidence="4">
    <location>
        <begin position="37"/>
        <end position="58"/>
    </location>
</feature>
<dbReference type="Gene3D" id="3.30.565.10">
    <property type="entry name" value="Histidine kinase-like ATPase, C-terminal domain"/>
    <property type="match status" value="1"/>
</dbReference>
<keyword evidence="4" id="KW-0472">Membrane</keyword>
<dbReference type="Pfam" id="PF02518">
    <property type="entry name" value="HATPase_c"/>
    <property type="match status" value="1"/>
</dbReference>
<feature type="transmembrane region" description="Helical" evidence="4">
    <location>
        <begin position="145"/>
        <end position="164"/>
    </location>
</feature>
<name>A0ABT9NNT3_9ACTN</name>
<evidence type="ECO:0000256" key="3">
    <source>
        <dbReference type="ARBA" id="ARBA00023012"/>
    </source>
</evidence>
<dbReference type="Gene3D" id="1.20.5.1930">
    <property type="match status" value="1"/>
</dbReference>
<evidence type="ECO:0000313" key="7">
    <source>
        <dbReference type="Proteomes" id="UP001240447"/>
    </source>
</evidence>
<keyword evidence="1" id="KW-0808">Transferase</keyword>
<evidence type="ECO:0000313" key="6">
    <source>
        <dbReference type="EMBL" id="MDP9822070.1"/>
    </source>
</evidence>
<keyword evidence="4" id="KW-1133">Transmembrane helix</keyword>
<comment type="caution">
    <text evidence="6">The sequence shown here is derived from an EMBL/GenBank/DDBJ whole genome shotgun (WGS) entry which is preliminary data.</text>
</comment>
<dbReference type="InterPro" id="IPR050482">
    <property type="entry name" value="Sensor_HK_TwoCompSys"/>
</dbReference>
<dbReference type="CDD" id="cd16917">
    <property type="entry name" value="HATPase_UhpB-NarQ-NarX-like"/>
    <property type="match status" value="1"/>
</dbReference>
<organism evidence="6 7">
    <name type="scientific">Nocardioides massiliensis</name>
    <dbReference type="NCBI Taxonomy" id="1325935"/>
    <lineage>
        <taxon>Bacteria</taxon>
        <taxon>Bacillati</taxon>
        <taxon>Actinomycetota</taxon>
        <taxon>Actinomycetes</taxon>
        <taxon>Propionibacteriales</taxon>
        <taxon>Nocardioidaceae</taxon>
        <taxon>Nocardioides</taxon>
    </lineage>
</organism>
<feature type="domain" description="Histidine kinase/HSP90-like ATPase" evidence="5">
    <location>
        <begin position="293"/>
        <end position="383"/>
    </location>
</feature>
<evidence type="ECO:0000256" key="1">
    <source>
        <dbReference type="ARBA" id="ARBA00022679"/>
    </source>
</evidence>
<feature type="transmembrane region" description="Helical" evidence="4">
    <location>
        <begin position="70"/>
        <end position="86"/>
    </location>
</feature>
<proteinExistence type="predicted"/>
<dbReference type="SUPFAM" id="SSF55874">
    <property type="entry name" value="ATPase domain of HSP90 chaperone/DNA topoisomerase II/histidine kinase"/>
    <property type="match status" value="1"/>
</dbReference>
<feature type="transmembrane region" description="Helical" evidence="4">
    <location>
        <begin position="92"/>
        <end position="109"/>
    </location>
</feature>
<dbReference type="GO" id="GO:0016301">
    <property type="term" value="F:kinase activity"/>
    <property type="evidence" value="ECO:0007669"/>
    <property type="project" value="UniProtKB-KW"/>
</dbReference>
<evidence type="ECO:0000256" key="4">
    <source>
        <dbReference type="SAM" id="Phobius"/>
    </source>
</evidence>
<evidence type="ECO:0000259" key="5">
    <source>
        <dbReference type="SMART" id="SM00387"/>
    </source>
</evidence>
<dbReference type="PANTHER" id="PTHR24421">
    <property type="entry name" value="NITRATE/NITRITE SENSOR PROTEIN NARX-RELATED"/>
    <property type="match status" value="1"/>
</dbReference>
<dbReference type="InterPro" id="IPR036890">
    <property type="entry name" value="HATPase_C_sf"/>
</dbReference>
<dbReference type="InterPro" id="IPR003594">
    <property type="entry name" value="HATPase_dom"/>
</dbReference>
<keyword evidence="7" id="KW-1185">Reference proteome</keyword>
<dbReference type="SMART" id="SM00387">
    <property type="entry name" value="HATPase_c"/>
    <property type="match status" value="1"/>
</dbReference>
<evidence type="ECO:0000256" key="2">
    <source>
        <dbReference type="ARBA" id="ARBA00022777"/>
    </source>
</evidence>
<feature type="transmembrane region" description="Helical" evidence="4">
    <location>
        <begin position="116"/>
        <end position="133"/>
    </location>
</feature>
<dbReference type="InterPro" id="IPR011712">
    <property type="entry name" value="Sig_transdc_His_kin_sub3_dim/P"/>
</dbReference>
<protein>
    <submittedName>
        <fullName evidence="6">Signal transduction histidine kinase</fullName>
    </submittedName>
</protein>
<dbReference type="Pfam" id="PF07730">
    <property type="entry name" value="HisKA_3"/>
    <property type="match status" value="1"/>
</dbReference>
<reference evidence="6 7" key="1">
    <citation type="submission" date="2023-07" db="EMBL/GenBank/DDBJ databases">
        <title>Sequencing the genomes of 1000 actinobacteria strains.</title>
        <authorList>
            <person name="Klenk H.-P."/>
        </authorList>
    </citation>
    <scope>NUCLEOTIDE SEQUENCE [LARGE SCALE GENOMIC DNA]</scope>
    <source>
        <strain evidence="6 7">GD13</strain>
    </source>
</reference>
<dbReference type="Proteomes" id="UP001240447">
    <property type="component" value="Unassembled WGS sequence"/>
</dbReference>
<accession>A0ABT9NNT3</accession>
<keyword evidence="4" id="KW-0812">Transmembrane</keyword>